<feature type="coiled-coil region" evidence="1">
    <location>
        <begin position="59"/>
        <end position="197"/>
    </location>
</feature>
<name>A0A0N5B071_9BILA</name>
<evidence type="ECO:0000313" key="3">
    <source>
        <dbReference type="Proteomes" id="UP000046393"/>
    </source>
</evidence>
<evidence type="ECO:0000256" key="1">
    <source>
        <dbReference type="SAM" id="Coils"/>
    </source>
</evidence>
<feature type="region of interest" description="Disordered" evidence="2">
    <location>
        <begin position="724"/>
        <end position="758"/>
    </location>
</feature>
<proteinExistence type="predicted"/>
<evidence type="ECO:0000256" key="2">
    <source>
        <dbReference type="SAM" id="MobiDB-lite"/>
    </source>
</evidence>
<sequence>MAGREPDGLINQEHRTQSSIDVPLAGNKHLTSLHLNRDAAGCSECAAAKANAFKAGMALVAHMDELQKVQKKLKEKEDLLKVYSARDKYIDEILTKNEQLSDDLSKIRIANTELKDKIKRQEERIAELLQYEGTHQEALAFKKKNAVLKETLQKSEEQRRIMNKKYQDSVLFAQERVEHLVNEVKEANEQIAKWKNQVSKVPRIQEARQLISDLVQVLVTNNLSGEGLLKRCERFIDIDCNTKRNDFSKRIRAISNRSLSTTSDDDDARELENLMQYEEPKSERTDSSAKQSRDDLSVPSTSSVHTVETAVKSPQEFTKLALIDEADSNKHKNANFSTKKEAASFNKNKHLKSKCYAMDAIEEVHSKFLTRKVSQGVNSTVSNDDNINSSIIGKKTKTIKEQQLEMIARHKKQKLVEASLKKTSAVKEEKLNQVCSEKSTNKMEWKNGEPSSNFLDDFVLSDSDDELESSASIVVSNNSTEAVNEKETNGIKDEVMKRDITKNAVIKTIIVDDEQASDTSYESFSDLEGELVETTVEKQATKLSLGDLEQVKNPQLQLPLKRASTSRSEEIAASSEGSELAASKKSESNIHSAVGISEDNGIANATAVISVAESEVNQVEKGSLNSATSADSIVEESNALQGVDTLSKKNAELLTLNQRSLIEDEITKKKDTDGVELQKNSDIDGLLSSVSDSAGSEESCELFESQLHMKKSLCGIVRVEGSLNNSEDSGKRKTHVGPNTHTPKIEKITTNNEGSSSGGDDELAIINLVVNNMLNSLSIPEARNKDIATTSSSSGTVDKCGEVSNVSKNAAKTNLKDRREEQCFCIRKLLSECAFFLLGPDGFLDSYVPKPKRRKIQGKVKCHSVDASSDSIKNANDTVTLTASRPLEPKSNLSTPGNEALQKLCQRNVSYSTESGSMSPSSKHFLIERPLSPTVQSVKLIKRKQLSPAASTSKPPLTEE</sequence>
<protein>
    <submittedName>
        <fullName evidence="4">Lebercilin domain-containing protein</fullName>
    </submittedName>
</protein>
<feature type="compositionally biased region" description="Basic and acidic residues" evidence="2">
    <location>
        <begin position="278"/>
        <end position="296"/>
    </location>
</feature>
<dbReference type="AlphaFoldDB" id="A0A0N5B071"/>
<keyword evidence="3" id="KW-1185">Reference proteome</keyword>
<reference evidence="4" key="1">
    <citation type="submission" date="2016-04" db="UniProtKB">
        <authorList>
            <consortium name="WormBaseParasite"/>
        </authorList>
    </citation>
    <scope>IDENTIFICATION</scope>
</reference>
<feature type="compositionally biased region" description="Polar residues" evidence="2">
    <location>
        <begin position="737"/>
        <end position="755"/>
    </location>
</feature>
<feature type="region of interest" description="Disordered" evidence="2">
    <location>
        <begin position="275"/>
        <end position="310"/>
    </location>
</feature>
<feature type="region of interest" description="Disordered" evidence="2">
    <location>
        <begin position="559"/>
        <end position="585"/>
    </location>
</feature>
<dbReference type="WBParaSite" id="SMUV_0001066601-mRNA-1">
    <property type="protein sequence ID" value="SMUV_0001066601-mRNA-1"/>
    <property type="gene ID" value="SMUV_0001066601"/>
</dbReference>
<accession>A0A0N5B071</accession>
<organism evidence="3 4">
    <name type="scientific">Syphacia muris</name>
    <dbReference type="NCBI Taxonomy" id="451379"/>
    <lineage>
        <taxon>Eukaryota</taxon>
        <taxon>Metazoa</taxon>
        <taxon>Ecdysozoa</taxon>
        <taxon>Nematoda</taxon>
        <taxon>Chromadorea</taxon>
        <taxon>Rhabditida</taxon>
        <taxon>Spirurina</taxon>
        <taxon>Oxyuridomorpha</taxon>
        <taxon>Oxyuroidea</taxon>
        <taxon>Oxyuridae</taxon>
        <taxon>Syphacia</taxon>
    </lineage>
</organism>
<keyword evidence="1" id="KW-0175">Coiled coil</keyword>
<evidence type="ECO:0000313" key="4">
    <source>
        <dbReference type="WBParaSite" id="SMUV_0001066601-mRNA-1"/>
    </source>
</evidence>
<feature type="compositionally biased region" description="Low complexity" evidence="2">
    <location>
        <begin position="563"/>
        <end position="581"/>
    </location>
</feature>
<dbReference type="Proteomes" id="UP000046393">
    <property type="component" value="Unplaced"/>
</dbReference>